<evidence type="ECO:0000256" key="1">
    <source>
        <dbReference type="SAM" id="MobiDB-lite"/>
    </source>
</evidence>
<comment type="caution">
    <text evidence="6">The sequence shown here is derived from an EMBL/GenBank/DDBJ whole genome shotgun (WGS) entry which is preliminary data.</text>
</comment>
<evidence type="ECO:0000313" key="7">
    <source>
        <dbReference type="Proteomes" id="UP000698335"/>
    </source>
</evidence>
<organism evidence="6 7">
    <name type="scientific">Lancefieldella rimae</name>
    <dbReference type="NCBI Taxonomy" id="1383"/>
    <lineage>
        <taxon>Bacteria</taxon>
        <taxon>Bacillati</taxon>
        <taxon>Actinomycetota</taxon>
        <taxon>Coriobacteriia</taxon>
        <taxon>Coriobacteriales</taxon>
        <taxon>Atopobiaceae</taxon>
        <taxon>Lancefieldella</taxon>
    </lineage>
</organism>
<feature type="domain" description="SHIRT" evidence="3">
    <location>
        <begin position="446"/>
        <end position="527"/>
    </location>
</feature>
<reference evidence="6" key="1">
    <citation type="submission" date="2020-04" db="EMBL/GenBank/DDBJ databases">
        <title>Deep metagenomics examines the oral microbiome during advanced dental caries in children, revealing novel taxa and co-occurrences with host molecules.</title>
        <authorList>
            <person name="Baker J.L."/>
            <person name="Morton J.T."/>
            <person name="Dinis M."/>
            <person name="Alvarez R."/>
            <person name="Tran N.C."/>
            <person name="Knight R."/>
            <person name="Edlund A."/>
        </authorList>
    </citation>
    <scope>NUCLEOTIDE SEQUENCE</scope>
    <source>
        <strain evidence="6">JCVI_38_bin.5</strain>
    </source>
</reference>
<dbReference type="Gene3D" id="2.60.40.740">
    <property type="match status" value="2"/>
</dbReference>
<dbReference type="Pfam" id="PF20623">
    <property type="entry name" value="Sgo0707_N2"/>
    <property type="match status" value="1"/>
</dbReference>
<dbReference type="InterPro" id="IPR008966">
    <property type="entry name" value="Adhesion_dom_sf"/>
</dbReference>
<gene>
    <name evidence="6" type="ORF">HXK26_00195</name>
</gene>
<dbReference type="Proteomes" id="UP000698335">
    <property type="component" value="Unassembled WGS sequence"/>
</dbReference>
<dbReference type="NCBIfam" id="TIGR01451">
    <property type="entry name" value="B_ant_repeat"/>
    <property type="match status" value="1"/>
</dbReference>
<sequence>MRTSLVRRLGVLFVALVMTAIAVIVQPQKALAVTEIKDDTDLAHVQAYQFTMTQENMSVISQSGDVDMDVVPPETGRQKSTVFALKVDKTKRADQSFSQPLKLKFSNAGTVNGKVVDVYVTVNNVNLEYLQEGTGDFENPSKTVVPFMMVDENWGKKSFYIQNYLDGNHPTYTKDMFHTFGVHADVTVELKNQDGTPCDLRAVMFPSDVDVISTHNRKESFSVFNKDTALDKIVMNNRNSLHVSTTGNKTTWTPTLAGGTSGDDAEHNVSGMAIRSVDNKINFEYGTTMSCGGLFGLYTEVVAPPPTKEVDKAEVQAEAGQELIYTTKYRMPKPGVDTIGPITSMSMVDTFDERLDFKSLTVTQDGKTLTEGDDYTVTVEGQKVTVDIAKKHLTKGNGGKYYTIVYKTVTNEKAAQQGAESITNIVTQNVDNIKTDSNKVVTDLLYAKDHEFVSGTPGKELPQEVLDLLPGKQTGIKNGTTVTPDPPIGGKTRVETSEGTWVFMGYDHDSETIDHKNAHFIGVWVIEPQPKKDVLDADGNTIDGNKVKAGQTLTYSVTYTNTTNTARDVTITDAIPEHTTYVDGSADNDGVYDEATHKVTWKKNVASGETLTVTFKVKVDKGVKDVNVVNTAHVSDGLIDTDTNTTTNPVPPKPHKSAVPYMGDNSMPQVLMTAAAGCAAVLLALGAKKYRTARG</sequence>
<accession>A0A930VW17</accession>
<protein>
    <submittedName>
        <fullName evidence="6">DUF11 domain-containing protein</fullName>
    </submittedName>
</protein>
<feature type="domain" description="Sgo0707 N-terminal" evidence="4">
    <location>
        <begin position="32"/>
        <end position="299"/>
    </location>
</feature>
<dbReference type="Pfam" id="PF18655">
    <property type="entry name" value="SHIRT"/>
    <property type="match status" value="1"/>
</dbReference>
<dbReference type="Pfam" id="PF18873">
    <property type="entry name" value="Sgo0707_N1"/>
    <property type="match status" value="1"/>
</dbReference>
<dbReference type="InterPro" id="IPR043630">
    <property type="entry name" value="Sgo0707_N1"/>
</dbReference>
<evidence type="ECO:0000256" key="2">
    <source>
        <dbReference type="SAM" id="Phobius"/>
    </source>
</evidence>
<evidence type="ECO:0000259" key="5">
    <source>
        <dbReference type="Pfam" id="PF20623"/>
    </source>
</evidence>
<keyword evidence="2" id="KW-0812">Transmembrane</keyword>
<dbReference type="InterPro" id="IPR047589">
    <property type="entry name" value="DUF11_rpt"/>
</dbReference>
<dbReference type="EMBL" id="JABZGW010000002">
    <property type="protein sequence ID" value="MBF4807115.1"/>
    <property type="molecule type" value="Genomic_DNA"/>
</dbReference>
<evidence type="ECO:0000259" key="3">
    <source>
        <dbReference type="Pfam" id="PF18655"/>
    </source>
</evidence>
<dbReference type="SUPFAM" id="SSF49401">
    <property type="entry name" value="Bacterial adhesins"/>
    <property type="match status" value="2"/>
</dbReference>
<dbReference type="InterPro" id="IPR041030">
    <property type="entry name" value="SHIRT"/>
</dbReference>
<dbReference type="AlphaFoldDB" id="A0A930VW17"/>
<name>A0A930VW17_9ACTN</name>
<dbReference type="InterPro" id="IPR046473">
    <property type="entry name" value="Sgo0707-like_N2"/>
</dbReference>
<keyword evidence="2" id="KW-0472">Membrane</keyword>
<proteinExistence type="predicted"/>
<evidence type="ECO:0000313" key="6">
    <source>
        <dbReference type="EMBL" id="MBF4807115.1"/>
    </source>
</evidence>
<evidence type="ECO:0000259" key="4">
    <source>
        <dbReference type="Pfam" id="PF18873"/>
    </source>
</evidence>
<feature type="transmembrane region" description="Helical" evidence="2">
    <location>
        <begin position="670"/>
        <end position="687"/>
    </location>
</feature>
<keyword evidence="2" id="KW-1133">Transmembrane helix</keyword>
<feature type="domain" description="Sgo0707-like N2" evidence="5">
    <location>
        <begin position="304"/>
        <end position="442"/>
    </location>
</feature>
<dbReference type="RefSeq" id="WP_314774705.1">
    <property type="nucleotide sequence ID" value="NZ_CAUUNA010000009.1"/>
</dbReference>
<feature type="region of interest" description="Disordered" evidence="1">
    <location>
        <begin position="472"/>
        <end position="493"/>
    </location>
</feature>